<dbReference type="InterPro" id="IPR011936">
    <property type="entry name" value="Myxo_disulph_rpt"/>
</dbReference>
<evidence type="ECO:0000256" key="1">
    <source>
        <dbReference type="ARBA" id="ARBA00022729"/>
    </source>
</evidence>
<reference evidence="5 6" key="1">
    <citation type="journal article" date="2016" name="Nat. Commun.">
        <title>Thousands of microbial genomes shed light on interconnected biogeochemical processes in an aquifer system.</title>
        <authorList>
            <person name="Anantharaman K."/>
            <person name="Brown C.T."/>
            <person name="Hug L.A."/>
            <person name="Sharon I."/>
            <person name="Castelle C.J."/>
            <person name="Probst A.J."/>
            <person name="Thomas B.C."/>
            <person name="Singh A."/>
            <person name="Wilkins M.J."/>
            <person name="Karaoz U."/>
            <person name="Brodie E.L."/>
            <person name="Williams K.H."/>
            <person name="Hubbard S.S."/>
            <person name="Banfield J.F."/>
        </authorList>
    </citation>
    <scope>NUCLEOTIDE SEQUENCE [LARGE SCALE GENOMIC DNA]</scope>
</reference>
<gene>
    <name evidence="5" type="ORF">A2840_00865</name>
</gene>
<dbReference type="Proteomes" id="UP000178385">
    <property type="component" value="Unassembled WGS sequence"/>
</dbReference>
<dbReference type="EMBL" id="MHIG01000033">
    <property type="protein sequence ID" value="OGY46399.1"/>
    <property type="molecule type" value="Genomic_DNA"/>
</dbReference>
<dbReference type="AlphaFoldDB" id="A0A1G1Y242"/>
<proteinExistence type="predicted"/>
<feature type="chain" id="PRO_5009581455" description="DUF4215 domain-containing protein" evidence="4">
    <location>
        <begin position="23"/>
        <end position="562"/>
    </location>
</feature>
<organism evidence="5 6">
    <name type="scientific">Candidatus Buchananbacteria bacterium RIFCSPHIGHO2_01_FULL_47_11b</name>
    <dbReference type="NCBI Taxonomy" id="1797537"/>
    <lineage>
        <taxon>Bacteria</taxon>
        <taxon>Candidatus Buchananiibacteriota</taxon>
    </lineage>
</organism>
<name>A0A1G1Y242_9BACT</name>
<evidence type="ECO:0008006" key="7">
    <source>
        <dbReference type="Google" id="ProtNLM"/>
    </source>
</evidence>
<keyword evidence="1 4" id="KW-0732">Signal</keyword>
<keyword evidence="3" id="KW-1015">Disulfide bond</keyword>
<accession>A0A1G1Y242</accession>
<evidence type="ECO:0000256" key="2">
    <source>
        <dbReference type="ARBA" id="ARBA00022737"/>
    </source>
</evidence>
<comment type="caution">
    <text evidence="5">The sequence shown here is derived from an EMBL/GenBank/DDBJ whole genome shotgun (WGS) entry which is preliminary data.</text>
</comment>
<evidence type="ECO:0000256" key="4">
    <source>
        <dbReference type="SAM" id="SignalP"/>
    </source>
</evidence>
<evidence type="ECO:0000256" key="3">
    <source>
        <dbReference type="ARBA" id="ARBA00023157"/>
    </source>
</evidence>
<feature type="signal peptide" evidence="4">
    <location>
        <begin position="1"/>
        <end position="22"/>
    </location>
</feature>
<evidence type="ECO:0000313" key="6">
    <source>
        <dbReference type="Proteomes" id="UP000178385"/>
    </source>
</evidence>
<dbReference type="NCBIfam" id="TIGR02232">
    <property type="entry name" value="myxo_disulf_rpt"/>
    <property type="match status" value="1"/>
</dbReference>
<dbReference type="Pfam" id="PF13948">
    <property type="entry name" value="DUF4215"/>
    <property type="match status" value="1"/>
</dbReference>
<keyword evidence="2" id="KW-0677">Repeat</keyword>
<protein>
    <recommendedName>
        <fullName evidence="7">DUF4215 domain-containing protein</fullName>
    </recommendedName>
</protein>
<evidence type="ECO:0000313" key="5">
    <source>
        <dbReference type="EMBL" id="OGY46399.1"/>
    </source>
</evidence>
<sequence>MKKRFYFLIFIALLVVSVGFFAYVKAQTPPPVCGNGVVESGETCDDGNTSSEDACSASCQPTVCGDGIIQSPNGNGLREKCEPTGGSDPFCTASCGTKIFGWGWADTFGWLSLNDSNCDYWPVPPEPVPADDFCANRLAHYVQIDGDDNLLGWAWTENLGYVCFGKTCSPTVTPALNNAQYGLAAPNGVWRAGVTSGEPSTVDGWAKIIMLGDEGWFSLNCSNSLNGDTCAVSDYKVNVGSDFFFNRTTGQSVSRPVMTGYAWHNYVDSQGGRDGLGWLALSADTIPPWLQTRFGDIYSGGAISGRAPSGAFNATYRILANGSIEPTFVSARGFDSPWVDPNYGPIDFPTPQTRYSNVLGKLDLVGLLCPNIDEVRVGTTCTNSYSRTVQVIDSIRGNVALGGDVYYVPGTLTINQAIEFKNATDFESGAGTIIINGDLQINADVLYDQNDNLNRFRNLASVAWIVRGNIIISSAVEDVVGAFISLGADGNGGTISTGASGKPLTVSGLMMARQFNLQRTGTSQQIGSELIIYDGRLLANIPPGLDDFAQALPIWRSGTFAQ</sequence>